<gene>
    <name evidence="2" type="ORF">GCM10011585_34190</name>
</gene>
<dbReference type="Proteomes" id="UP000647241">
    <property type="component" value="Unassembled WGS sequence"/>
</dbReference>
<feature type="transmembrane region" description="Helical" evidence="1">
    <location>
        <begin position="25"/>
        <end position="47"/>
    </location>
</feature>
<evidence type="ECO:0000256" key="1">
    <source>
        <dbReference type="SAM" id="Phobius"/>
    </source>
</evidence>
<comment type="caution">
    <text evidence="2">The sequence shown here is derived from an EMBL/GenBank/DDBJ whole genome shotgun (WGS) entry which is preliminary data.</text>
</comment>
<keyword evidence="1" id="KW-0812">Transmembrane</keyword>
<sequence length="110" mass="12061">MTEFSISPMLAPHSEEDSMRARTKLAIALAVTAADVVILIGCVGTIWHAWEQVPVAEATLAALLTIWLGSLGAIWWHASMDLRRILRRLNCALRPGRELIIADSGRDSDV</sequence>
<organism evidence="2 3">
    <name type="scientific">Edaphobacter dinghuensis</name>
    <dbReference type="NCBI Taxonomy" id="1560005"/>
    <lineage>
        <taxon>Bacteria</taxon>
        <taxon>Pseudomonadati</taxon>
        <taxon>Acidobacteriota</taxon>
        <taxon>Terriglobia</taxon>
        <taxon>Terriglobales</taxon>
        <taxon>Acidobacteriaceae</taxon>
        <taxon>Edaphobacter</taxon>
    </lineage>
</organism>
<evidence type="ECO:0000313" key="2">
    <source>
        <dbReference type="EMBL" id="GGG87293.1"/>
    </source>
</evidence>
<dbReference type="AlphaFoldDB" id="A0A917HRR7"/>
<accession>A0A917HRR7</accession>
<protein>
    <submittedName>
        <fullName evidence="2">Uncharacterized protein</fullName>
    </submittedName>
</protein>
<reference evidence="2" key="2">
    <citation type="submission" date="2020-09" db="EMBL/GenBank/DDBJ databases">
        <authorList>
            <person name="Sun Q."/>
            <person name="Zhou Y."/>
        </authorList>
    </citation>
    <scope>NUCLEOTIDE SEQUENCE</scope>
    <source>
        <strain evidence="2">CGMCC 1.12997</strain>
    </source>
</reference>
<name>A0A917HRR7_9BACT</name>
<reference evidence="2" key="1">
    <citation type="journal article" date="2014" name="Int. J. Syst. Evol. Microbiol.">
        <title>Complete genome sequence of Corynebacterium casei LMG S-19264T (=DSM 44701T), isolated from a smear-ripened cheese.</title>
        <authorList>
            <consortium name="US DOE Joint Genome Institute (JGI-PGF)"/>
            <person name="Walter F."/>
            <person name="Albersmeier A."/>
            <person name="Kalinowski J."/>
            <person name="Ruckert C."/>
        </authorList>
    </citation>
    <scope>NUCLEOTIDE SEQUENCE</scope>
    <source>
        <strain evidence="2">CGMCC 1.12997</strain>
    </source>
</reference>
<keyword evidence="1" id="KW-0472">Membrane</keyword>
<proteinExistence type="predicted"/>
<feature type="transmembrane region" description="Helical" evidence="1">
    <location>
        <begin position="59"/>
        <end position="78"/>
    </location>
</feature>
<evidence type="ECO:0000313" key="3">
    <source>
        <dbReference type="Proteomes" id="UP000647241"/>
    </source>
</evidence>
<keyword evidence="1" id="KW-1133">Transmembrane helix</keyword>
<dbReference type="EMBL" id="BMGT01000004">
    <property type="protein sequence ID" value="GGG87293.1"/>
    <property type="molecule type" value="Genomic_DNA"/>
</dbReference>
<keyword evidence="3" id="KW-1185">Reference proteome</keyword>